<dbReference type="Pfam" id="PF12854">
    <property type="entry name" value="PPR_1"/>
    <property type="match status" value="1"/>
</dbReference>
<evidence type="ECO:0000256" key="3">
    <source>
        <dbReference type="ARBA" id="ARBA00022737"/>
    </source>
</evidence>
<keyword evidence="4" id="KW-0106">Calcium</keyword>
<keyword evidence="8" id="KW-0418">Kinase</keyword>
<dbReference type="InterPro" id="IPR011009">
    <property type="entry name" value="Kinase-like_dom_sf"/>
</dbReference>
<dbReference type="PANTHER" id="PTHR23055:SF178">
    <property type="entry name" value="NEUROCALCIN HOMOLOG"/>
    <property type="match status" value="1"/>
</dbReference>
<reference evidence="8" key="1">
    <citation type="journal article" date="2018" name="Nat. Genet.">
        <title>Extensive intraspecific gene order and gene structural variations between Mo17 and other maize genomes.</title>
        <authorList>
            <person name="Sun S."/>
            <person name="Zhou Y."/>
            <person name="Chen J."/>
            <person name="Shi J."/>
            <person name="Zhao H."/>
            <person name="Zhao H."/>
            <person name="Song W."/>
            <person name="Zhang M."/>
            <person name="Cui Y."/>
            <person name="Dong X."/>
            <person name="Liu H."/>
            <person name="Ma X."/>
            <person name="Jiao Y."/>
            <person name="Wang B."/>
            <person name="Wei X."/>
            <person name="Stein J.C."/>
            <person name="Glaubitz J.C."/>
            <person name="Lu F."/>
            <person name="Yu G."/>
            <person name="Liang C."/>
            <person name="Fengler K."/>
            <person name="Li B."/>
            <person name="Rafalski A."/>
            <person name="Schnable P.S."/>
            <person name="Ware D.H."/>
            <person name="Buckler E.S."/>
            <person name="Lai J."/>
        </authorList>
    </citation>
    <scope>NUCLEOTIDE SEQUENCE [LARGE SCALE GENOMIC DNA]</scope>
    <source>
        <tissue evidence="8">Seedling</tissue>
    </source>
</reference>
<dbReference type="InterPro" id="IPR002885">
    <property type="entry name" value="PPR_rpt"/>
</dbReference>
<dbReference type="SUPFAM" id="SSF56112">
    <property type="entry name" value="Protein kinase-like (PK-like)"/>
    <property type="match status" value="1"/>
</dbReference>
<dbReference type="SUPFAM" id="SSF47473">
    <property type="entry name" value="EF-hand"/>
    <property type="match status" value="1"/>
</dbReference>
<feature type="compositionally biased region" description="Basic and acidic residues" evidence="7">
    <location>
        <begin position="815"/>
        <end position="826"/>
    </location>
</feature>
<keyword evidence="5" id="KW-0809">Transit peptide</keyword>
<feature type="compositionally biased region" description="Polar residues" evidence="7">
    <location>
        <begin position="827"/>
        <end position="839"/>
    </location>
</feature>
<dbReference type="ExpressionAtlas" id="A0A3L6DTK0">
    <property type="expression patterns" value="baseline"/>
</dbReference>
<evidence type="ECO:0000256" key="4">
    <source>
        <dbReference type="ARBA" id="ARBA00022837"/>
    </source>
</evidence>
<keyword evidence="2" id="KW-0519">Myristate</keyword>
<name>A0A3L6DTK0_MAIZE</name>
<dbReference type="Gene3D" id="1.10.238.10">
    <property type="entry name" value="EF-hand"/>
    <property type="match status" value="1"/>
</dbReference>
<dbReference type="GO" id="GO:0016301">
    <property type="term" value="F:kinase activity"/>
    <property type="evidence" value="ECO:0007669"/>
    <property type="project" value="UniProtKB-KW"/>
</dbReference>
<dbReference type="PROSITE" id="PS00018">
    <property type="entry name" value="EF_HAND_1"/>
    <property type="match status" value="1"/>
</dbReference>
<keyword evidence="6" id="KW-0449">Lipoprotein</keyword>
<organism evidence="8">
    <name type="scientific">Zea mays</name>
    <name type="common">Maize</name>
    <dbReference type="NCBI Taxonomy" id="4577"/>
    <lineage>
        <taxon>Eukaryota</taxon>
        <taxon>Viridiplantae</taxon>
        <taxon>Streptophyta</taxon>
        <taxon>Embryophyta</taxon>
        <taxon>Tracheophyta</taxon>
        <taxon>Spermatophyta</taxon>
        <taxon>Magnoliopsida</taxon>
        <taxon>Liliopsida</taxon>
        <taxon>Poales</taxon>
        <taxon>Poaceae</taxon>
        <taxon>PACMAD clade</taxon>
        <taxon>Panicoideae</taxon>
        <taxon>Andropogonodae</taxon>
        <taxon>Andropogoneae</taxon>
        <taxon>Tripsacinae</taxon>
        <taxon>Zea</taxon>
    </lineage>
</organism>
<dbReference type="InterPro" id="IPR018247">
    <property type="entry name" value="EF_Hand_1_Ca_BS"/>
</dbReference>
<protein>
    <submittedName>
        <fullName evidence="8">Calcium and calcium/calmodulin-dependent serine/threonine-protein kinase</fullName>
    </submittedName>
</protein>
<gene>
    <name evidence="8" type="primary">CCAMK_1</name>
    <name evidence="8" type="ORF">Zm00014a_002260</name>
</gene>
<dbReference type="EMBL" id="NCVQ01000009">
    <property type="protein sequence ID" value="PWZ11779.1"/>
    <property type="molecule type" value="Genomic_DNA"/>
</dbReference>
<evidence type="ECO:0000256" key="2">
    <source>
        <dbReference type="ARBA" id="ARBA00022707"/>
    </source>
</evidence>
<comment type="caution">
    <text evidence="8">The sequence shown here is derived from an EMBL/GenBank/DDBJ whole genome shotgun (WGS) entry which is preliminary data.</text>
</comment>
<dbReference type="AlphaFoldDB" id="A0A3L6DTK0"/>
<dbReference type="GO" id="GO:0005509">
    <property type="term" value="F:calcium ion binding"/>
    <property type="evidence" value="ECO:0007669"/>
    <property type="project" value="InterPro"/>
</dbReference>
<dbReference type="PRINTS" id="PR00450">
    <property type="entry name" value="RECOVERIN"/>
</dbReference>
<keyword evidence="3" id="KW-0677">Repeat</keyword>
<dbReference type="InterPro" id="IPR028846">
    <property type="entry name" value="Recoverin"/>
</dbReference>
<dbReference type="InterPro" id="IPR011992">
    <property type="entry name" value="EF-hand-dom_pair"/>
</dbReference>
<evidence type="ECO:0000313" key="8">
    <source>
        <dbReference type="EMBL" id="PWZ11779.1"/>
    </source>
</evidence>
<proteinExistence type="inferred from homology"/>
<evidence type="ECO:0000256" key="7">
    <source>
        <dbReference type="SAM" id="MobiDB-lite"/>
    </source>
</evidence>
<dbReference type="InterPro" id="IPR011990">
    <property type="entry name" value="TPR-like_helical_dom_sf"/>
</dbReference>
<dbReference type="Gene3D" id="3.30.200.20">
    <property type="entry name" value="Phosphorylase Kinase, domain 1"/>
    <property type="match status" value="1"/>
</dbReference>
<comment type="similarity">
    <text evidence="1">Belongs to the recoverin family.</text>
</comment>
<dbReference type="Gene3D" id="1.25.40.10">
    <property type="entry name" value="Tetratricopeptide repeat domain"/>
    <property type="match status" value="1"/>
</dbReference>
<keyword evidence="8" id="KW-0808">Transferase</keyword>
<evidence type="ECO:0000256" key="5">
    <source>
        <dbReference type="ARBA" id="ARBA00022946"/>
    </source>
</evidence>
<dbReference type="Proteomes" id="UP000251960">
    <property type="component" value="Chromosome 8"/>
</dbReference>
<evidence type="ECO:0000256" key="6">
    <source>
        <dbReference type="ARBA" id="ARBA00023288"/>
    </source>
</evidence>
<accession>A0A3L6DTK0</accession>
<sequence length="847" mass="93175">MEAQSQAIEAQSQALATQARLLQQICDLLDAQDSHWGVLERTVSSNVTSIDPDEVLDNHCVGEPIATFASTADATFSSTTGVECGTIHSYAATNTEITDNWGSDFDRGEDLFEPNRLRQHAILDAVTADALEEFSSLSDTKTTISNRGPNFPKLVIADLVVDHLFTASIEGTPPKCLVKCLNVFSSSDGHHTRDDGPVFDTLGNDDLDGRHHLLGRRKQTAVAGDIDVRPDPAERAAGVTLEPGVEAADAEDVEEPHPNVTALHDVYEDTCGVHLVLELCSCGELFDRIKHLASDLHVPSIPPISTAALSVPEAAELELYGITDDLPEFVKSMTISTVGRHDLSSEELDNLRIHFARIGADGENATLAKFEQVLKAMKLEALGPLAPRVFDLFDNNRDGTVDMRDVLCGLSSLRNFHGDGALQLCSQMYNVDRFGCINKDELASMLRALLEKYLPGEIAEHGKQDQVFDDMLTKGDVAPSVFVQVAVLDDHLVDVLLDAAVPGWNIVQREGISIFHHACSGTHNQKALCSEMFSQVTEEEPRLWELNVETDAYTMDFLNEHWKIYECNFLKSWNLGTLTTLCWKSPWPPPNSLQSLHAGVGLGSIACLWGFRGLNFYGSTLHGLVSAKAYETTIHGASDETNIGIIRVVFRDERIMVCQIVVRMKEGVPPSVITMNTIVGGLCRAGRVCDALEFLLEKRIVWPEAKGNTITYSPLKLRDTQDVQLFQFIDGGAPFDFSKTPEEAARVGQPWPSPIQFERQDIRSPIDMFRSLMNEKAKGDESELDDIHVAVREGTCSRVTRVAATRPEPLPRPCLEAEQHMPDRPSHVTSSTMKRTTLSAAWGQAAT</sequence>
<feature type="region of interest" description="Disordered" evidence="7">
    <location>
        <begin position="809"/>
        <end position="847"/>
    </location>
</feature>
<dbReference type="PANTHER" id="PTHR23055">
    <property type="entry name" value="CALCIUM BINDING PROTEINS"/>
    <property type="match status" value="1"/>
</dbReference>
<evidence type="ECO:0000256" key="1">
    <source>
        <dbReference type="ARBA" id="ARBA00006049"/>
    </source>
</evidence>